<dbReference type="EMBL" id="BAAAVI010000001">
    <property type="protein sequence ID" value="GAA2844324.1"/>
    <property type="molecule type" value="Genomic_DNA"/>
</dbReference>
<comment type="caution">
    <text evidence="3">The sequence shown here is derived from an EMBL/GenBank/DDBJ whole genome shotgun (WGS) entry which is preliminary data.</text>
</comment>
<evidence type="ECO:0000256" key="2">
    <source>
        <dbReference type="SAM" id="Phobius"/>
    </source>
</evidence>
<evidence type="ECO:0000313" key="4">
    <source>
        <dbReference type="Proteomes" id="UP001500831"/>
    </source>
</evidence>
<name>A0ABN3VNI5_9ACTN</name>
<organism evidence="3 4">
    <name type="scientific">Streptosporangium fragile</name>
    <dbReference type="NCBI Taxonomy" id="46186"/>
    <lineage>
        <taxon>Bacteria</taxon>
        <taxon>Bacillati</taxon>
        <taxon>Actinomycetota</taxon>
        <taxon>Actinomycetes</taxon>
        <taxon>Streptosporangiales</taxon>
        <taxon>Streptosporangiaceae</taxon>
        <taxon>Streptosporangium</taxon>
    </lineage>
</organism>
<gene>
    <name evidence="3" type="ORF">GCM10010517_00430</name>
</gene>
<feature type="transmembrane region" description="Helical" evidence="2">
    <location>
        <begin position="69"/>
        <end position="88"/>
    </location>
</feature>
<keyword evidence="2" id="KW-1133">Transmembrane helix</keyword>
<feature type="compositionally biased region" description="Basic and acidic residues" evidence="1">
    <location>
        <begin position="53"/>
        <end position="63"/>
    </location>
</feature>
<sequence length="93" mass="10094">MPTSPRPRPVPPPPTRLTHVPEATPTPTPTRTRTPRPEPVTPSGAPSPARQRLVLDRYADRRRGTDRTLVLVVMFTGVISVTVVGALGGKARR</sequence>
<keyword evidence="2" id="KW-0472">Membrane</keyword>
<accession>A0ABN3VNI5</accession>
<dbReference type="RefSeq" id="WP_344966469.1">
    <property type="nucleotide sequence ID" value="NZ_BAAAVI010000001.1"/>
</dbReference>
<keyword evidence="4" id="KW-1185">Reference proteome</keyword>
<feature type="compositionally biased region" description="Low complexity" evidence="1">
    <location>
        <begin position="16"/>
        <end position="32"/>
    </location>
</feature>
<keyword evidence="2" id="KW-0812">Transmembrane</keyword>
<proteinExistence type="predicted"/>
<feature type="compositionally biased region" description="Pro residues" evidence="1">
    <location>
        <begin position="1"/>
        <end position="15"/>
    </location>
</feature>
<evidence type="ECO:0000313" key="3">
    <source>
        <dbReference type="EMBL" id="GAA2844324.1"/>
    </source>
</evidence>
<reference evidence="3 4" key="1">
    <citation type="journal article" date="2019" name="Int. J. Syst. Evol. Microbiol.">
        <title>The Global Catalogue of Microorganisms (GCM) 10K type strain sequencing project: providing services to taxonomists for standard genome sequencing and annotation.</title>
        <authorList>
            <consortium name="The Broad Institute Genomics Platform"/>
            <consortium name="The Broad Institute Genome Sequencing Center for Infectious Disease"/>
            <person name="Wu L."/>
            <person name="Ma J."/>
        </authorList>
    </citation>
    <scope>NUCLEOTIDE SEQUENCE [LARGE SCALE GENOMIC DNA]</scope>
    <source>
        <strain evidence="3 4">JCM 6242</strain>
    </source>
</reference>
<dbReference type="Proteomes" id="UP001500831">
    <property type="component" value="Unassembled WGS sequence"/>
</dbReference>
<feature type="region of interest" description="Disordered" evidence="1">
    <location>
        <begin position="1"/>
        <end position="63"/>
    </location>
</feature>
<protein>
    <submittedName>
        <fullName evidence="3">Uncharacterized protein</fullName>
    </submittedName>
</protein>
<evidence type="ECO:0000256" key="1">
    <source>
        <dbReference type="SAM" id="MobiDB-lite"/>
    </source>
</evidence>